<dbReference type="EMBL" id="MN740717">
    <property type="protein sequence ID" value="QHS80732.1"/>
    <property type="molecule type" value="Genomic_DNA"/>
</dbReference>
<feature type="domain" description="Class II aldolase/adducin N-terminal" evidence="3">
    <location>
        <begin position="3"/>
        <end position="209"/>
    </location>
</feature>
<protein>
    <recommendedName>
        <fullName evidence="3">Class II aldolase/adducin N-terminal domain-containing protein</fullName>
    </recommendedName>
</protein>
<evidence type="ECO:0000256" key="2">
    <source>
        <dbReference type="ARBA" id="ARBA00023239"/>
    </source>
</evidence>
<dbReference type="SMART" id="SM01007">
    <property type="entry name" value="Aldolase_II"/>
    <property type="match status" value="1"/>
</dbReference>
<name>A0A6C0ALV3_9ZZZZ</name>
<dbReference type="PANTHER" id="PTHR22789">
    <property type="entry name" value="FUCULOSE PHOSPHATE ALDOLASE"/>
    <property type="match status" value="1"/>
</dbReference>
<keyword evidence="1" id="KW-0479">Metal-binding</keyword>
<reference evidence="4" key="1">
    <citation type="journal article" date="2020" name="Nature">
        <title>Giant virus diversity and host interactions through global metagenomics.</title>
        <authorList>
            <person name="Schulz F."/>
            <person name="Roux S."/>
            <person name="Paez-Espino D."/>
            <person name="Jungbluth S."/>
            <person name="Walsh D.A."/>
            <person name="Denef V.J."/>
            <person name="McMahon K.D."/>
            <person name="Konstantinidis K.T."/>
            <person name="Eloe-Fadrosh E.A."/>
            <person name="Kyrpides N.C."/>
            <person name="Woyke T."/>
        </authorList>
    </citation>
    <scope>NUCLEOTIDE SEQUENCE</scope>
    <source>
        <strain evidence="4">GVMAG-S-1091796-13</strain>
    </source>
</reference>
<dbReference type="InterPro" id="IPR050197">
    <property type="entry name" value="Aldolase_class_II_sugar_metab"/>
</dbReference>
<dbReference type="GO" id="GO:0005829">
    <property type="term" value="C:cytosol"/>
    <property type="evidence" value="ECO:0007669"/>
    <property type="project" value="TreeGrafter"/>
</dbReference>
<evidence type="ECO:0000313" key="4">
    <source>
        <dbReference type="EMBL" id="QHS80732.1"/>
    </source>
</evidence>
<dbReference type="Gene3D" id="3.40.225.10">
    <property type="entry name" value="Class II aldolase/adducin N-terminal domain"/>
    <property type="match status" value="1"/>
</dbReference>
<dbReference type="GO" id="GO:0046872">
    <property type="term" value="F:metal ion binding"/>
    <property type="evidence" value="ECO:0007669"/>
    <property type="project" value="UniProtKB-KW"/>
</dbReference>
<accession>A0A6C0ALV3</accession>
<dbReference type="Pfam" id="PF00596">
    <property type="entry name" value="Aldolase_II"/>
    <property type="match status" value="1"/>
</dbReference>
<evidence type="ECO:0000259" key="3">
    <source>
        <dbReference type="SMART" id="SM01007"/>
    </source>
</evidence>
<proteinExistence type="predicted"/>
<dbReference type="GO" id="GO:0019323">
    <property type="term" value="P:pentose catabolic process"/>
    <property type="evidence" value="ECO:0007669"/>
    <property type="project" value="TreeGrafter"/>
</dbReference>
<dbReference type="PANTHER" id="PTHR22789:SF0">
    <property type="entry name" value="3-OXO-TETRONATE 4-PHOSPHATE DECARBOXYLASE-RELATED"/>
    <property type="match status" value="1"/>
</dbReference>
<dbReference type="AlphaFoldDB" id="A0A6C0ALV3"/>
<dbReference type="SUPFAM" id="SSF53639">
    <property type="entry name" value="AraD/HMP-PK domain-like"/>
    <property type="match status" value="1"/>
</dbReference>
<dbReference type="InterPro" id="IPR036409">
    <property type="entry name" value="Aldolase_II/adducin_N_sf"/>
</dbReference>
<keyword evidence="2" id="KW-0456">Lyase</keyword>
<dbReference type="GO" id="GO:0016832">
    <property type="term" value="F:aldehyde-lyase activity"/>
    <property type="evidence" value="ECO:0007669"/>
    <property type="project" value="TreeGrafter"/>
</dbReference>
<organism evidence="4">
    <name type="scientific">viral metagenome</name>
    <dbReference type="NCBI Taxonomy" id="1070528"/>
    <lineage>
        <taxon>unclassified sequences</taxon>
        <taxon>metagenomes</taxon>
        <taxon>organismal metagenomes</taxon>
    </lineage>
</organism>
<evidence type="ECO:0000256" key="1">
    <source>
        <dbReference type="ARBA" id="ARBA00022723"/>
    </source>
</evidence>
<dbReference type="InterPro" id="IPR001303">
    <property type="entry name" value="Aldolase_II/adducin_N"/>
</dbReference>
<sequence>MLDTICDVLKAAYDRNWISTRDGNCSFKRKDDEYLYITPSGVRKQHLNAELIFKLKFIDDYKTSVSPWDNLIRVDDEYQKKLIGLEPSGELPLHSLLQRILPENRIVLHLHPTYIVAAMYAGLDLQHIAKEFPEINRYTRVGPTVPIIEPVSVELGLAAIRALNLNETTGEVDFDIIGLDRHGIIAIGKDAWSAYEHAERLEHIAQIALASGKHIKN</sequence>